<feature type="coiled-coil region" evidence="3">
    <location>
        <begin position="319"/>
        <end position="368"/>
    </location>
</feature>
<feature type="compositionally biased region" description="Basic and acidic residues" evidence="4">
    <location>
        <begin position="123"/>
        <end position="136"/>
    </location>
</feature>
<evidence type="ECO:0000256" key="1">
    <source>
        <dbReference type="ARBA" id="ARBA00022737"/>
    </source>
</evidence>
<keyword evidence="1" id="KW-0677">Repeat</keyword>
<keyword evidence="3" id="KW-0175">Coiled coil</keyword>
<feature type="region of interest" description="Disordered" evidence="4">
    <location>
        <begin position="405"/>
        <end position="473"/>
    </location>
</feature>
<protein>
    <recommendedName>
        <fullName evidence="5">Tetratricopeptide SHNi-TPR domain-containing protein</fullName>
    </recommendedName>
</protein>
<evidence type="ECO:0000313" key="7">
    <source>
        <dbReference type="Proteomes" id="UP000799776"/>
    </source>
</evidence>
<dbReference type="OrthoDB" id="5587616at2759"/>
<comment type="caution">
    <text evidence="6">The sequence shown here is derived from an EMBL/GenBank/DDBJ whole genome shotgun (WGS) entry which is preliminary data.</text>
</comment>
<dbReference type="Proteomes" id="UP000799776">
    <property type="component" value="Unassembled WGS sequence"/>
</dbReference>
<evidence type="ECO:0000256" key="2">
    <source>
        <dbReference type="ARBA" id="ARBA00022803"/>
    </source>
</evidence>
<dbReference type="GO" id="GO:0042393">
    <property type="term" value="F:histone binding"/>
    <property type="evidence" value="ECO:0007669"/>
    <property type="project" value="TreeGrafter"/>
</dbReference>
<dbReference type="InterPro" id="IPR051730">
    <property type="entry name" value="NASP-like"/>
</dbReference>
<dbReference type="GO" id="GO:0034080">
    <property type="term" value="P:CENP-A containing chromatin assembly"/>
    <property type="evidence" value="ECO:0007669"/>
    <property type="project" value="TreeGrafter"/>
</dbReference>
<feature type="region of interest" description="Disordered" evidence="4">
    <location>
        <begin position="192"/>
        <end position="221"/>
    </location>
</feature>
<proteinExistence type="predicted"/>
<dbReference type="GO" id="GO:0006335">
    <property type="term" value="P:DNA replication-dependent chromatin assembly"/>
    <property type="evidence" value="ECO:0007669"/>
    <property type="project" value="TreeGrafter"/>
</dbReference>
<evidence type="ECO:0000313" key="6">
    <source>
        <dbReference type="EMBL" id="KAF2083739.1"/>
    </source>
</evidence>
<evidence type="ECO:0000256" key="3">
    <source>
        <dbReference type="SAM" id="Coils"/>
    </source>
</evidence>
<dbReference type="InterPro" id="IPR019544">
    <property type="entry name" value="Tetratricopeptide_SHNi-TPR_dom"/>
</dbReference>
<name>A0A9P4HLD7_9PEZI</name>
<accession>A0A9P4HLD7</accession>
<dbReference type="PANTHER" id="PTHR15081:SF1">
    <property type="entry name" value="NUCLEAR AUTOANTIGENIC SPERM PROTEIN"/>
    <property type="match status" value="1"/>
</dbReference>
<feature type="region of interest" description="Disordered" evidence="4">
    <location>
        <begin position="78"/>
        <end position="170"/>
    </location>
</feature>
<feature type="compositionally biased region" description="Basic and acidic residues" evidence="4">
    <location>
        <begin position="457"/>
        <end position="473"/>
    </location>
</feature>
<feature type="compositionally biased region" description="Basic and acidic residues" evidence="4">
    <location>
        <begin position="408"/>
        <end position="420"/>
    </location>
</feature>
<dbReference type="PANTHER" id="PTHR15081">
    <property type="entry name" value="NUCLEAR AUTOANTIGENIC SPERM PROTEIN NASP -RELATED"/>
    <property type="match status" value="1"/>
</dbReference>
<reference evidence="6" key="1">
    <citation type="journal article" date="2020" name="Stud. Mycol.">
        <title>101 Dothideomycetes genomes: a test case for predicting lifestyles and emergence of pathogens.</title>
        <authorList>
            <person name="Haridas S."/>
            <person name="Albert R."/>
            <person name="Binder M."/>
            <person name="Bloem J."/>
            <person name="Labutti K."/>
            <person name="Salamov A."/>
            <person name="Andreopoulos B."/>
            <person name="Baker S."/>
            <person name="Barry K."/>
            <person name="Bills G."/>
            <person name="Bluhm B."/>
            <person name="Cannon C."/>
            <person name="Castanera R."/>
            <person name="Culley D."/>
            <person name="Daum C."/>
            <person name="Ezra D."/>
            <person name="Gonzalez J."/>
            <person name="Henrissat B."/>
            <person name="Kuo A."/>
            <person name="Liang C."/>
            <person name="Lipzen A."/>
            <person name="Lutzoni F."/>
            <person name="Magnuson J."/>
            <person name="Mondo S."/>
            <person name="Nolan M."/>
            <person name="Ohm R."/>
            <person name="Pangilinan J."/>
            <person name="Park H.-J."/>
            <person name="Ramirez L."/>
            <person name="Alfaro M."/>
            <person name="Sun H."/>
            <person name="Tritt A."/>
            <person name="Yoshinaga Y."/>
            <person name="Zwiers L.-H."/>
            <person name="Turgeon B."/>
            <person name="Goodwin S."/>
            <person name="Spatafora J."/>
            <person name="Crous P."/>
            <person name="Grigoriev I."/>
        </authorList>
    </citation>
    <scope>NUCLEOTIDE SEQUENCE</scope>
    <source>
        <strain evidence="6">CBS 121410</strain>
    </source>
</reference>
<dbReference type="InterPro" id="IPR011990">
    <property type="entry name" value="TPR-like_helical_dom_sf"/>
</dbReference>
<dbReference type="AlphaFoldDB" id="A0A9P4HLD7"/>
<keyword evidence="2" id="KW-0802">TPR repeat</keyword>
<dbReference type="Pfam" id="PF10516">
    <property type="entry name" value="SHNi-TPR"/>
    <property type="match status" value="1"/>
</dbReference>
<evidence type="ECO:0000259" key="5">
    <source>
        <dbReference type="Pfam" id="PF10516"/>
    </source>
</evidence>
<feature type="domain" description="Tetratricopeptide SHNi-TPR" evidence="5">
    <location>
        <begin position="229"/>
        <end position="266"/>
    </location>
</feature>
<evidence type="ECO:0000256" key="4">
    <source>
        <dbReference type="SAM" id="MobiDB-lite"/>
    </source>
</evidence>
<dbReference type="SUPFAM" id="SSF48452">
    <property type="entry name" value="TPR-like"/>
    <property type="match status" value="1"/>
</dbReference>
<dbReference type="GO" id="GO:0005654">
    <property type="term" value="C:nucleoplasm"/>
    <property type="evidence" value="ECO:0007669"/>
    <property type="project" value="TreeGrafter"/>
</dbReference>
<sequence>MQTVPEDTPLPDKLSELVAAANLQYSLKNYDAASEIYSRAAELQDEQNGEMAPENGELLYLYGRCLYQVAIAKSDVLGGRVASEEKPKKKSKGTSASADKSKTEDVLPDAEQKTADEVVEAAGDEKKPETKEESAENKPYFQIIGDDNWDTESEDADGAEDGEQAAEDEDDLAIAYEILDSARVLLTRQLEAIQNTPKDVSGTGKGKGKESATSETLDPEERKLMERLADTQDIQAEIGLENEVFAEAVTDFRSSLELKQKIYPKESELIAEAHYKLSLALEFESMKAVREAQAAAEASGGNVKEGDAKVDEAMRADAAKQMELAIESCKLRMAKEEKALPSATGDAAEKVQKQLQDVKELVEDMENRLTELRGPAITLTQPDKTGAFDPTNPLATIVQELLGGQAPAKEKAEQKAKIEGASDISGLVKRKKPAAAAAASTEEQKSLEAGGSASLKRKSEAPEDEREEKKSKN</sequence>
<dbReference type="Gene3D" id="1.25.40.10">
    <property type="entry name" value="Tetratricopeptide repeat domain"/>
    <property type="match status" value="1"/>
</dbReference>
<dbReference type="EMBL" id="ML978760">
    <property type="protein sequence ID" value="KAF2083739.1"/>
    <property type="molecule type" value="Genomic_DNA"/>
</dbReference>
<organism evidence="6 7">
    <name type="scientific">Saccharata proteae CBS 121410</name>
    <dbReference type="NCBI Taxonomy" id="1314787"/>
    <lineage>
        <taxon>Eukaryota</taxon>
        <taxon>Fungi</taxon>
        <taxon>Dikarya</taxon>
        <taxon>Ascomycota</taxon>
        <taxon>Pezizomycotina</taxon>
        <taxon>Dothideomycetes</taxon>
        <taxon>Dothideomycetes incertae sedis</taxon>
        <taxon>Botryosphaeriales</taxon>
        <taxon>Saccharataceae</taxon>
        <taxon>Saccharata</taxon>
    </lineage>
</organism>
<feature type="compositionally biased region" description="Basic and acidic residues" evidence="4">
    <location>
        <begin position="99"/>
        <end position="116"/>
    </location>
</feature>
<keyword evidence="7" id="KW-1185">Reference proteome</keyword>
<feature type="compositionally biased region" description="Acidic residues" evidence="4">
    <location>
        <begin position="147"/>
        <end position="170"/>
    </location>
</feature>
<gene>
    <name evidence="6" type="ORF">K490DRAFT_69489</name>
</gene>